<name>A0A0G4G8R3_9ALVE</name>
<dbReference type="VEuPathDB" id="CryptoDB:Cvel_20798"/>
<protein>
    <submittedName>
        <fullName evidence="2">Uncharacterized protein</fullName>
    </submittedName>
</protein>
<feature type="compositionally biased region" description="Polar residues" evidence="1">
    <location>
        <begin position="129"/>
        <end position="147"/>
    </location>
</feature>
<organism evidence="2">
    <name type="scientific">Chromera velia CCMP2878</name>
    <dbReference type="NCBI Taxonomy" id="1169474"/>
    <lineage>
        <taxon>Eukaryota</taxon>
        <taxon>Sar</taxon>
        <taxon>Alveolata</taxon>
        <taxon>Colpodellida</taxon>
        <taxon>Chromeraceae</taxon>
        <taxon>Chromera</taxon>
    </lineage>
</organism>
<dbReference type="EMBL" id="CDMZ01000991">
    <property type="protein sequence ID" value="CEM25219.1"/>
    <property type="molecule type" value="Genomic_DNA"/>
</dbReference>
<proteinExistence type="predicted"/>
<gene>
    <name evidence="2" type="ORF">Cvel_20798</name>
</gene>
<reference evidence="2" key="1">
    <citation type="submission" date="2014-11" db="EMBL/GenBank/DDBJ databases">
        <authorList>
            <person name="Otto D Thomas"/>
            <person name="Naeem Raeece"/>
        </authorList>
    </citation>
    <scope>NUCLEOTIDE SEQUENCE</scope>
</reference>
<evidence type="ECO:0000256" key="1">
    <source>
        <dbReference type="SAM" id="MobiDB-lite"/>
    </source>
</evidence>
<feature type="region of interest" description="Disordered" evidence="1">
    <location>
        <begin position="129"/>
        <end position="162"/>
    </location>
</feature>
<accession>A0A0G4G8R3</accession>
<evidence type="ECO:0000313" key="2">
    <source>
        <dbReference type="EMBL" id="CEM25219.1"/>
    </source>
</evidence>
<sequence>MGEQLSLENCTELRVLFGRGKVPLHVLHNLRPFAAALNRLFRVPVDLDILRDRLGGKGGLVVDGGDVGGLHGGVDRRDDRHLMRTTESRGNFEVCTCSALIPLPLLESDGNHHSSLKRSLEKMPVVSPVNTPVETSDVPTVDNQTDPLSAKQAAPESGMSRSTGTLRSLLRAAARGLRLWRTWRGTLPLPSNTLSSVQFSRLSCSLMPRTDGSGASSETETLSAGEETSVYLRVLAGNSSVLSPHALPPACPPPMQIKNGVNIPHVEAKCKTSKKTTSYNLKCKCGGRACSPEDKNPEEARRLAWNALQGKCNRTTCPRFDIRPFISATPFFVDTTGKTTSEASN</sequence>
<dbReference type="AlphaFoldDB" id="A0A0G4G8R3"/>